<organism evidence="3 4">
    <name type="scientific">Sporothrix epigloea</name>
    <dbReference type="NCBI Taxonomy" id="1892477"/>
    <lineage>
        <taxon>Eukaryota</taxon>
        <taxon>Fungi</taxon>
        <taxon>Dikarya</taxon>
        <taxon>Ascomycota</taxon>
        <taxon>Pezizomycotina</taxon>
        <taxon>Sordariomycetes</taxon>
        <taxon>Sordariomycetidae</taxon>
        <taxon>Ophiostomatales</taxon>
        <taxon>Ophiostomataceae</taxon>
        <taxon>Sporothrix</taxon>
    </lineage>
</organism>
<name>A0ABP0DE64_9PEZI</name>
<protein>
    <submittedName>
        <fullName evidence="3">Uncharacterized protein</fullName>
    </submittedName>
</protein>
<evidence type="ECO:0000313" key="3">
    <source>
        <dbReference type="EMBL" id="CAK7265963.1"/>
    </source>
</evidence>
<feature type="region of interest" description="Disordered" evidence="1">
    <location>
        <begin position="164"/>
        <end position="185"/>
    </location>
</feature>
<sequence>MAAFIKRRAVRIAGLNASLPALLSPCPTSRPALFRPLMAMPAATALSIRLATTYRNPNDPSFDDLEPSGLPRQEYRTKKVWPPDFSRMSPQEQLRLEKRFKRRMALASARPRWVKFIKLAQLFTITFVVIYCVLFMQWDYGPQPFDGVRAWFWDALGQLKGGQQSALQKPVEGSRGDVLPKAEKE</sequence>
<gene>
    <name evidence="3" type="ORF">SEPCBS119000_001779</name>
</gene>
<reference evidence="3 4" key="1">
    <citation type="submission" date="2024-01" db="EMBL/GenBank/DDBJ databases">
        <authorList>
            <person name="Allen C."/>
            <person name="Tagirdzhanova G."/>
        </authorList>
    </citation>
    <scope>NUCLEOTIDE SEQUENCE [LARGE SCALE GENOMIC DNA]</scope>
    <source>
        <strain evidence="3 4">CBS 119000</strain>
    </source>
</reference>
<evidence type="ECO:0000256" key="2">
    <source>
        <dbReference type="SAM" id="Phobius"/>
    </source>
</evidence>
<dbReference type="Proteomes" id="UP001642502">
    <property type="component" value="Unassembled WGS sequence"/>
</dbReference>
<feature type="compositionally biased region" description="Basic and acidic residues" evidence="1">
    <location>
        <begin position="172"/>
        <end position="185"/>
    </location>
</feature>
<evidence type="ECO:0000313" key="4">
    <source>
        <dbReference type="Proteomes" id="UP001642502"/>
    </source>
</evidence>
<evidence type="ECO:0000256" key="1">
    <source>
        <dbReference type="SAM" id="MobiDB-lite"/>
    </source>
</evidence>
<keyword evidence="4" id="KW-1185">Reference proteome</keyword>
<keyword evidence="2" id="KW-1133">Transmembrane helix</keyword>
<feature type="transmembrane region" description="Helical" evidence="2">
    <location>
        <begin position="119"/>
        <end position="138"/>
    </location>
</feature>
<dbReference type="EMBL" id="CAWUON010000015">
    <property type="protein sequence ID" value="CAK7265963.1"/>
    <property type="molecule type" value="Genomic_DNA"/>
</dbReference>
<accession>A0ABP0DE64</accession>
<keyword evidence="2" id="KW-0812">Transmembrane</keyword>
<keyword evidence="2" id="KW-0472">Membrane</keyword>
<comment type="caution">
    <text evidence="3">The sequence shown here is derived from an EMBL/GenBank/DDBJ whole genome shotgun (WGS) entry which is preliminary data.</text>
</comment>
<proteinExistence type="predicted"/>